<name>G0P613_CAEBE</name>
<protein>
    <submittedName>
        <fullName evidence="2">Uncharacterized protein</fullName>
    </submittedName>
</protein>
<gene>
    <name evidence="2" type="ORF">CAEBREN_12514</name>
</gene>
<keyword evidence="1" id="KW-0175">Coiled coil</keyword>
<feature type="coiled-coil region" evidence="1">
    <location>
        <begin position="1"/>
        <end position="28"/>
    </location>
</feature>
<accession>G0P613</accession>
<proteinExistence type="predicted"/>
<dbReference type="InParanoid" id="G0P613"/>
<keyword evidence="3" id="KW-1185">Reference proteome</keyword>
<reference evidence="3" key="1">
    <citation type="submission" date="2011-07" db="EMBL/GenBank/DDBJ databases">
        <authorList>
            <consortium name="Caenorhabditis brenneri Sequencing and Analysis Consortium"/>
            <person name="Wilson R.K."/>
        </authorList>
    </citation>
    <scope>NUCLEOTIDE SEQUENCE [LARGE SCALE GENOMIC DNA]</scope>
    <source>
        <strain evidence="3">PB2801</strain>
    </source>
</reference>
<dbReference type="EMBL" id="GL380092">
    <property type="protein sequence ID" value="EGT46173.1"/>
    <property type="molecule type" value="Genomic_DNA"/>
</dbReference>
<dbReference type="Proteomes" id="UP000008068">
    <property type="component" value="Unassembled WGS sequence"/>
</dbReference>
<sequence>MENYNLRIAEYEVLIEVLKMDIVQLNHNLRINQYASAAERERDARQSTFNFLAIVKIRELIRGLEEQMNQLIVHNQEAMARMNLGGNNN</sequence>
<evidence type="ECO:0000256" key="1">
    <source>
        <dbReference type="SAM" id="Coils"/>
    </source>
</evidence>
<evidence type="ECO:0000313" key="3">
    <source>
        <dbReference type="Proteomes" id="UP000008068"/>
    </source>
</evidence>
<dbReference type="HOGENOM" id="CLU_2456768_0_0_1"/>
<dbReference type="AlphaFoldDB" id="G0P613"/>
<organism evidence="3">
    <name type="scientific">Caenorhabditis brenneri</name>
    <name type="common">Nematode worm</name>
    <dbReference type="NCBI Taxonomy" id="135651"/>
    <lineage>
        <taxon>Eukaryota</taxon>
        <taxon>Metazoa</taxon>
        <taxon>Ecdysozoa</taxon>
        <taxon>Nematoda</taxon>
        <taxon>Chromadorea</taxon>
        <taxon>Rhabditida</taxon>
        <taxon>Rhabditina</taxon>
        <taxon>Rhabditomorpha</taxon>
        <taxon>Rhabditoidea</taxon>
        <taxon>Rhabditidae</taxon>
        <taxon>Peloderinae</taxon>
        <taxon>Caenorhabditis</taxon>
    </lineage>
</organism>
<evidence type="ECO:0000313" key="2">
    <source>
        <dbReference type="EMBL" id="EGT46173.1"/>
    </source>
</evidence>